<proteinExistence type="predicted"/>
<feature type="non-terminal residue" evidence="1">
    <location>
        <position position="1"/>
    </location>
</feature>
<sequence length="52" mass="5962">ARSDGCSRRSRNAALVFVCRLRNGDVYFYAKTSTDLKFHVPIKNEQPMILES</sequence>
<accession>A0AAD8EQG2</accession>
<dbReference type="AlphaFoldDB" id="A0AAD8EQG2"/>
<dbReference type="EMBL" id="JASPKZ010001200">
    <property type="protein sequence ID" value="KAJ9598646.1"/>
    <property type="molecule type" value="Genomic_DNA"/>
</dbReference>
<comment type="caution">
    <text evidence="1">The sequence shown here is derived from an EMBL/GenBank/DDBJ whole genome shotgun (WGS) entry which is preliminary data.</text>
</comment>
<name>A0AAD8EQG2_DIPPU</name>
<organism evidence="1 2">
    <name type="scientific">Diploptera punctata</name>
    <name type="common">Pacific beetle cockroach</name>
    <dbReference type="NCBI Taxonomy" id="6984"/>
    <lineage>
        <taxon>Eukaryota</taxon>
        <taxon>Metazoa</taxon>
        <taxon>Ecdysozoa</taxon>
        <taxon>Arthropoda</taxon>
        <taxon>Hexapoda</taxon>
        <taxon>Insecta</taxon>
        <taxon>Pterygota</taxon>
        <taxon>Neoptera</taxon>
        <taxon>Polyneoptera</taxon>
        <taxon>Dictyoptera</taxon>
        <taxon>Blattodea</taxon>
        <taxon>Blaberoidea</taxon>
        <taxon>Blaberidae</taxon>
        <taxon>Diplopterinae</taxon>
        <taxon>Diploptera</taxon>
    </lineage>
</organism>
<protein>
    <submittedName>
        <fullName evidence="1">Uncharacterized protein</fullName>
    </submittedName>
</protein>
<evidence type="ECO:0000313" key="2">
    <source>
        <dbReference type="Proteomes" id="UP001233999"/>
    </source>
</evidence>
<reference evidence="1" key="2">
    <citation type="submission" date="2023-05" db="EMBL/GenBank/DDBJ databases">
        <authorList>
            <person name="Fouks B."/>
        </authorList>
    </citation>
    <scope>NUCLEOTIDE SEQUENCE</scope>
    <source>
        <strain evidence="1">Stay&amp;Tobe</strain>
        <tissue evidence="1">Testes</tissue>
    </source>
</reference>
<reference evidence="1" key="1">
    <citation type="journal article" date="2023" name="IScience">
        <title>Live-bearing cockroach genome reveals convergent evolutionary mechanisms linked to viviparity in insects and beyond.</title>
        <authorList>
            <person name="Fouks B."/>
            <person name="Harrison M.C."/>
            <person name="Mikhailova A.A."/>
            <person name="Marchal E."/>
            <person name="English S."/>
            <person name="Carruthers M."/>
            <person name="Jennings E.C."/>
            <person name="Chiamaka E.L."/>
            <person name="Frigard R.A."/>
            <person name="Pippel M."/>
            <person name="Attardo G.M."/>
            <person name="Benoit J.B."/>
            <person name="Bornberg-Bauer E."/>
            <person name="Tobe S.S."/>
        </authorList>
    </citation>
    <scope>NUCLEOTIDE SEQUENCE</scope>
    <source>
        <strain evidence="1">Stay&amp;Tobe</strain>
    </source>
</reference>
<gene>
    <name evidence="1" type="ORF">L9F63_010661</name>
</gene>
<dbReference type="Proteomes" id="UP001233999">
    <property type="component" value="Unassembled WGS sequence"/>
</dbReference>
<evidence type="ECO:0000313" key="1">
    <source>
        <dbReference type="EMBL" id="KAJ9598646.1"/>
    </source>
</evidence>
<feature type="non-terminal residue" evidence="1">
    <location>
        <position position="52"/>
    </location>
</feature>
<keyword evidence="2" id="KW-1185">Reference proteome</keyword>